<dbReference type="GO" id="GO:0003677">
    <property type="term" value="F:DNA binding"/>
    <property type="evidence" value="ECO:0007669"/>
    <property type="project" value="UniProtKB-KW"/>
</dbReference>
<dbReference type="RefSeq" id="WP_132473875.1">
    <property type="nucleotide sequence ID" value="NZ_JBHRVM010000001.1"/>
</dbReference>
<feature type="domain" description="HTH gntR-type" evidence="4">
    <location>
        <begin position="4"/>
        <end position="72"/>
    </location>
</feature>
<evidence type="ECO:0000259" key="4">
    <source>
        <dbReference type="PROSITE" id="PS50949"/>
    </source>
</evidence>
<evidence type="ECO:0000313" key="5">
    <source>
        <dbReference type="EMBL" id="TCV01386.1"/>
    </source>
</evidence>
<dbReference type="Pfam" id="PF07729">
    <property type="entry name" value="FCD"/>
    <property type="match status" value="1"/>
</dbReference>
<keyword evidence="6" id="KW-1185">Reference proteome</keyword>
<dbReference type="AlphaFoldDB" id="A0A4R3V8E6"/>
<comment type="caution">
    <text evidence="5">The sequence shown here is derived from an EMBL/GenBank/DDBJ whole genome shotgun (WGS) entry which is preliminary data.</text>
</comment>
<dbReference type="OrthoDB" id="5450856at2"/>
<dbReference type="PANTHER" id="PTHR43537">
    <property type="entry name" value="TRANSCRIPTIONAL REGULATOR, GNTR FAMILY"/>
    <property type="match status" value="1"/>
</dbReference>
<name>A0A4R3V8E6_9BURK</name>
<evidence type="ECO:0000256" key="2">
    <source>
        <dbReference type="ARBA" id="ARBA00023125"/>
    </source>
</evidence>
<dbReference type="SUPFAM" id="SSF48008">
    <property type="entry name" value="GntR ligand-binding domain-like"/>
    <property type="match status" value="1"/>
</dbReference>
<sequence>MTISPLSDMAYRQILDFIQHEGLQPDDRLPAENRMAETLGISRPVVRQALARLRSEGWVHARRGSGNFVGKPPVLQHTSFDPLQSIPDVRNFLEFRRLIEGESAACAARHGTPEMIENITAKRRQLDAAMSRGEPGIEEDIAFHGAIAVASGNRFFSMTMAALAEQTRIAIRLIRDLSPQPGIKRAADTRREHHAIDNAIRSRDPQAAHDAMMAHLRGGLERLFGISETRPRD</sequence>
<dbReference type="PROSITE" id="PS50949">
    <property type="entry name" value="HTH_GNTR"/>
    <property type="match status" value="1"/>
</dbReference>
<dbReference type="InterPro" id="IPR011711">
    <property type="entry name" value="GntR_C"/>
</dbReference>
<dbReference type="InterPro" id="IPR036390">
    <property type="entry name" value="WH_DNA-bd_sf"/>
</dbReference>
<dbReference type="Pfam" id="PF00392">
    <property type="entry name" value="GntR"/>
    <property type="match status" value="1"/>
</dbReference>
<dbReference type="SMART" id="SM00895">
    <property type="entry name" value="FCD"/>
    <property type="match status" value="1"/>
</dbReference>
<evidence type="ECO:0000313" key="6">
    <source>
        <dbReference type="Proteomes" id="UP000294692"/>
    </source>
</evidence>
<evidence type="ECO:0000256" key="3">
    <source>
        <dbReference type="ARBA" id="ARBA00023163"/>
    </source>
</evidence>
<organism evidence="5 6">
    <name type="scientific">Paracandidimonas soli</name>
    <dbReference type="NCBI Taxonomy" id="1917182"/>
    <lineage>
        <taxon>Bacteria</taxon>
        <taxon>Pseudomonadati</taxon>
        <taxon>Pseudomonadota</taxon>
        <taxon>Betaproteobacteria</taxon>
        <taxon>Burkholderiales</taxon>
        <taxon>Alcaligenaceae</taxon>
        <taxon>Paracandidimonas</taxon>
    </lineage>
</organism>
<dbReference type="Proteomes" id="UP000294692">
    <property type="component" value="Unassembled WGS sequence"/>
</dbReference>
<dbReference type="SUPFAM" id="SSF46785">
    <property type="entry name" value="Winged helix' DNA-binding domain"/>
    <property type="match status" value="1"/>
</dbReference>
<dbReference type="InterPro" id="IPR000524">
    <property type="entry name" value="Tscrpt_reg_HTH_GntR"/>
</dbReference>
<dbReference type="SMART" id="SM00345">
    <property type="entry name" value="HTH_GNTR"/>
    <property type="match status" value="1"/>
</dbReference>
<reference evidence="5 6" key="1">
    <citation type="submission" date="2019-03" db="EMBL/GenBank/DDBJ databases">
        <title>Genomic Encyclopedia of Type Strains, Phase IV (KMG-IV): sequencing the most valuable type-strain genomes for metagenomic binning, comparative biology and taxonomic classification.</title>
        <authorList>
            <person name="Goeker M."/>
        </authorList>
    </citation>
    <scope>NUCLEOTIDE SEQUENCE [LARGE SCALE GENOMIC DNA]</scope>
    <source>
        <strain evidence="5 6">DSM 100048</strain>
    </source>
</reference>
<dbReference type="Gene3D" id="1.10.10.10">
    <property type="entry name" value="Winged helix-like DNA-binding domain superfamily/Winged helix DNA-binding domain"/>
    <property type="match status" value="1"/>
</dbReference>
<accession>A0A4R3V8E6</accession>
<keyword evidence="1" id="KW-0805">Transcription regulation</keyword>
<evidence type="ECO:0000256" key="1">
    <source>
        <dbReference type="ARBA" id="ARBA00023015"/>
    </source>
</evidence>
<keyword evidence="3" id="KW-0804">Transcription</keyword>
<dbReference type="PANTHER" id="PTHR43537:SF5">
    <property type="entry name" value="UXU OPERON TRANSCRIPTIONAL REGULATOR"/>
    <property type="match status" value="1"/>
</dbReference>
<gene>
    <name evidence="5" type="ORF">EV686_10297</name>
</gene>
<dbReference type="EMBL" id="SMBX01000002">
    <property type="protein sequence ID" value="TCV01386.1"/>
    <property type="molecule type" value="Genomic_DNA"/>
</dbReference>
<dbReference type="PRINTS" id="PR00035">
    <property type="entry name" value="HTHGNTR"/>
</dbReference>
<keyword evidence="2" id="KW-0238">DNA-binding</keyword>
<dbReference type="CDD" id="cd07377">
    <property type="entry name" value="WHTH_GntR"/>
    <property type="match status" value="1"/>
</dbReference>
<dbReference type="InterPro" id="IPR008920">
    <property type="entry name" value="TF_FadR/GntR_C"/>
</dbReference>
<protein>
    <submittedName>
        <fullName evidence="5">GntR family transcriptional regulator</fullName>
    </submittedName>
</protein>
<dbReference type="GO" id="GO:0003700">
    <property type="term" value="F:DNA-binding transcription factor activity"/>
    <property type="evidence" value="ECO:0007669"/>
    <property type="project" value="InterPro"/>
</dbReference>
<dbReference type="Gene3D" id="1.20.120.530">
    <property type="entry name" value="GntR ligand-binding domain-like"/>
    <property type="match status" value="1"/>
</dbReference>
<proteinExistence type="predicted"/>
<dbReference type="InterPro" id="IPR036388">
    <property type="entry name" value="WH-like_DNA-bd_sf"/>
</dbReference>